<accession>A0AAD4MWB8</accession>
<proteinExistence type="predicted"/>
<reference evidence="2" key="1">
    <citation type="submission" date="2022-01" db="EMBL/GenBank/DDBJ databases">
        <title>Genome Sequence Resource for Two Populations of Ditylenchus destructor, the Migratory Endoparasitic Phytonematode.</title>
        <authorList>
            <person name="Zhang H."/>
            <person name="Lin R."/>
            <person name="Xie B."/>
        </authorList>
    </citation>
    <scope>NUCLEOTIDE SEQUENCE</scope>
    <source>
        <strain evidence="2">BazhouSP</strain>
    </source>
</reference>
<gene>
    <name evidence="2" type="ORF">DdX_11708</name>
</gene>
<evidence type="ECO:0000313" key="2">
    <source>
        <dbReference type="EMBL" id="KAI1708633.1"/>
    </source>
</evidence>
<keyword evidence="3" id="KW-1185">Reference proteome</keyword>
<dbReference type="AlphaFoldDB" id="A0AAD4MWB8"/>
<evidence type="ECO:0000313" key="3">
    <source>
        <dbReference type="Proteomes" id="UP001201812"/>
    </source>
</evidence>
<protein>
    <submittedName>
        <fullName evidence="2">Uncharacterized protein</fullName>
    </submittedName>
</protein>
<dbReference type="EMBL" id="JAKKPZ010000034">
    <property type="protein sequence ID" value="KAI1708633.1"/>
    <property type="molecule type" value="Genomic_DNA"/>
</dbReference>
<name>A0AAD4MWB8_9BILA</name>
<keyword evidence="1" id="KW-0732">Signal</keyword>
<feature type="chain" id="PRO_5042108972" evidence="1">
    <location>
        <begin position="23"/>
        <end position="359"/>
    </location>
</feature>
<comment type="caution">
    <text evidence="2">The sequence shown here is derived from an EMBL/GenBank/DDBJ whole genome shotgun (WGS) entry which is preliminary data.</text>
</comment>
<feature type="signal peptide" evidence="1">
    <location>
        <begin position="1"/>
        <end position="22"/>
    </location>
</feature>
<sequence>MVVKGLLYLSSLTIIFFITVCAELSKNGTDNITINIAEQEHKPRRTHVNKRRYVVSPRRFVGAFLDHGRHYKGIFIASSHIYDNDQLTRWRMRYALVEYRVDVVNEGFTRNTSESLKDFVIWDTTQISIQSNNTEIASDNDAKRDAERICASSKQFQEQQTHTYVKTGVKGRWNYKVGSFLFPTPENSESEFGFLRLAHYVEPRAVECFLLEELEYTEFYFRTSLQPPLFWLQRNDSKAESLEMYNGRLDKVRQQLVELVQVHPLQILIEELVGGPADFPTAIQVFNTIQWQYQIGIRGNKKQMQVLKSIMTGGHTTDMSAIEQWRSSEGGRKSLKQYPPSTYGVVMAEYKDMNSSVNA</sequence>
<organism evidence="2 3">
    <name type="scientific">Ditylenchus destructor</name>
    <dbReference type="NCBI Taxonomy" id="166010"/>
    <lineage>
        <taxon>Eukaryota</taxon>
        <taxon>Metazoa</taxon>
        <taxon>Ecdysozoa</taxon>
        <taxon>Nematoda</taxon>
        <taxon>Chromadorea</taxon>
        <taxon>Rhabditida</taxon>
        <taxon>Tylenchina</taxon>
        <taxon>Tylenchomorpha</taxon>
        <taxon>Sphaerularioidea</taxon>
        <taxon>Anguinidae</taxon>
        <taxon>Anguininae</taxon>
        <taxon>Ditylenchus</taxon>
    </lineage>
</organism>
<evidence type="ECO:0000256" key="1">
    <source>
        <dbReference type="SAM" id="SignalP"/>
    </source>
</evidence>
<dbReference type="Proteomes" id="UP001201812">
    <property type="component" value="Unassembled WGS sequence"/>
</dbReference>